<reference evidence="3" key="1">
    <citation type="submission" date="2025-08" db="UniProtKB">
        <authorList>
            <consortium name="RefSeq"/>
        </authorList>
    </citation>
    <scope>IDENTIFICATION</scope>
    <source>
        <tissue evidence="3">Gonads</tissue>
    </source>
</reference>
<feature type="domain" description="Aminotransferase class I/classII large" evidence="1">
    <location>
        <begin position="47"/>
        <end position="414"/>
    </location>
</feature>
<dbReference type="RefSeq" id="XP_013420360.1">
    <property type="nucleotide sequence ID" value="XM_013564906.1"/>
</dbReference>
<dbReference type="InterPro" id="IPR004839">
    <property type="entry name" value="Aminotransferase_I/II_large"/>
</dbReference>
<dbReference type="OMA" id="MIALDSM"/>
<dbReference type="InParanoid" id="A0A1S3KCJ6"/>
<keyword evidence="2" id="KW-1185">Reference proteome</keyword>
<dbReference type="PANTHER" id="PTHR42858:SF1">
    <property type="entry name" value="LD15494P"/>
    <property type="match status" value="1"/>
</dbReference>
<dbReference type="Gene3D" id="3.90.1150.10">
    <property type="entry name" value="Aspartate Aminotransferase, domain 1"/>
    <property type="match status" value="1"/>
</dbReference>
<dbReference type="GO" id="GO:0030170">
    <property type="term" value="F:pyridoxal phosphate binding"/>
    <property type="evidence" value="ECO:0007669"/>
    <property type="project" value="InterPro"/>
</dbReference>
<dbReference type="InterPro" id="IPR015424">
    <property type="entry name" value="PyrdxlP-dep_Trfase"/>
</dbReference>
<evidence type="ECO:0000259" key="1">
    <source>
        <dbReference type="Pfam" id="PF00155"/>
    </source>
</evidence>
<dbReference type="FunCoup" id="A0A1S3KCJ6">
    <property type="interactions" value="24"/>
</dbReference>
<dbReference type="STRING" id="7574.A0A1S3KCJ6"/>
<dbReference type="CDD" id="cd00609">
    <property type="entry name" value="AAT_like"/>
    <property type="match status" value="1"/>
</dbReference>
<gene>
    <name evidence="3" type="primary">LOC106180780</name>
</gene>
<evidence type="ECO:0000313" key="3">
    <source>
        <dbReference type="RefSeq" id="XP_013420360.1"/>
    </source>
</evidence>
<accession>A0A1S3KCJ6</accession>
<dbReference type="PANTHER" id="PTHR42858">
    <property type="entry name" value="AMINOTRANSFERASE"/>
    <property type="match status" value="1"/>
</dbReference>
<dbReference type="InterPro" id="IPR015421">
    <property type="entry name" value="PyrdxlP-dep_Trfase_major"/>
</dbReference>
<sequence>MENESTADATTRMRHRFLFEELGFVNEEIVALNMGAPGEAALVDSQEMLAKATEKKLAAPSSRYLFQYGPRVGGDDYREELAKFLSHNYQDSLDREDLVLTAGATHGLSLVTTLFFQPGDTIFVEDPTYFIAINMLREDYGMNIISVPTDEKGTNVEEFEKILKTEKEKHGHKRELGPKRPFWSMLYLIPTFNNPTGRVMAPDRCMSLIKLARKHDLLLMCDDVYNLLTYDPAEPPPQRLLAYDKKTDPDFQGHVISNGTFSKIFAPGVRVGWIEASPRIVNLLKESHTLQSGGGVNHCMAGILAGAMETGMMSHHLEMLKMKYAKNMKQVCKTLKDKLPKGVEFSEPKGGYFIWLTLPESVNCEELVELCKRKYRLDFMPGSCASPNANFKNCARISISYFEEEVLLSAADRLCQAMKAYMEGER</sequence>
<dbReference type="Pfam" id="PF00155">
    <property type="entry name" value="Aminotran_1_2"/>
    <property type="match status" value="1"/>
</dbReference>
<dbReference type="InterPro" id="IPR015422">
    <property type="entry name" value="PyrdxlP-dep_Trfase_small"/>
</dbReference>
<protein>
    <submittedName>
        <fullName evidence="3">Uncharacterized protein YER152C-like</fullName>
    </submittedName>
</protein>
<dbReference type="Gene3D" id="3.40.640.10">
    <property type="entry name" value="Type I PLP-dependent aspartate aminotransferase-like (Major domain)"/>
    <property type="match status" value="1"/>
</dbReference>
<dbReference type="AlphaFoldDB" id="A0A1S3KCJ6"/>
<dbReference type="KEGG" id="lak:106180780"/>
<evidence type="ECO:0000313" key="2">
    <source>
        <dbReference type="Proteomes" id="UP000085678"/>
    </source>
</evidence>
<proteinExistence type="predicted"/>
<dbReference type="GO" id="GO:0047536">
    <property type="term" value="F:2-aminoadipate transaminase activity"/>
    <property type="evidence" value="ECO:0007669"/>
    <property type="project" value="TreeGrafter"/>
</dbReference>
<dbReference type="OrthoDB" id="7042322at2759"/>
<dbReference type="Proteomes" id="UP000085678">
    <property type="component" value="Unplaced"/>
</dbReference>
<dbReference type="SUPFAM" id="SSF53383">
    <property type="entry name" value="PLP-dependent transferases"/>
    <property type="match status" value="1"/>
</dbReference>
<name>A0A1S3KCJ6_LINAN</name>
<dbReference type="GeneID" id="106180780"/>
<organism evidence="2 3">
    <name type="scientific">Lingula anatina</name>
    <name type="common">Brachiopod</name>
    <name type="synonym">Lingula unguis</name>
    <dbReference type="NCBI Taxonomy" id="7574"/>
    <lineage>
        <taxon>Eukaryota</taxon>
        <taxon>Metazoa</taxon>
        <taxon>Spiralia</taxon>
        <taxon>Lophotrochozoa</taxon>
        <taxon>Brachiopoda</taxon>
        <taxon>Linguliformea</taxon>
        <taxon>Lingulata</taxon>
        <taxon>Lingulida</taxon>
        <taxon>Linguloidea</taxon>
        <taxon>Lingulidae</taxon>
        <taxon>Lingula</taxon>
    </lineage>
</organism>